<evidence type="ECO:0000313" key="2">
    <source>
        <dbReference type="Proteomes" id="UP000277204"/>
    </source>
</evidence>
<keyword evidence="2" id="KW-1185">Reference proteome</keyword>
<protein>
    <submittedName>
        <fullName evidence="1">Uncharacterized protein</fullName>
    </submittedName>
</protein>
<dbReference type="EMBL" id="UZAI01010307">
    <property type="protein sequence ID" value="VDP06820.1"/>
    <property type="molecule type" value="Genomic_DNA"/>
</dbReference>
<proteinExistence type="predicted"/>
<organism evidence="1 2">
    <name type="scientific">Schistosoma margrebowiei</name>
    <dbReference type="NCBI Taxonomy" id="48269"/>
    <lineage>
        <taxon>Eukaryota</taxon>
        <taxon>Metazoa</taxon>
        <taxon>Spiralia</taxon>
        <taxon>Lophotrochozoa</taxon>
        <taxon>Platyhelminthes</taxon>
        <taxon>Trematoda</taxon>
        <taxon>Digenea</taxon>
        <taxon>Strigeidida</taxon>
        <taxon>Schistosomatoidea</taxon>
        <taxon>Schistosomatidae</taxon>
        <taxon>Schistosoma</taxon>
    </lineage>
</organism>
<reference evidence="1 2" key="1">
    <citation type="submission" date="2018-11" db="EMBL/GenBank/DDBJ databases">
        <authorList>
            <consortium name="Pathogen Informatics"/>
        </authorList>
    </citation>
    <scope>NUCLEOTIDE SEQUENCE [LARGE SCALE GENOMIC DNA]</scope>
    <source>
        <strain evidence="1 2">Zambia</strain>
    </source>
</reference>
<name>A0A3P8ARE9_9TREM</name>
<evidence type="ECO:0000313" key="1">
    <source>
        <dbReference type="EMBL" id="VDP06820.1"/>
    </source>
</evidence>
<gene>
    <name evidence="1" type="ORF">SMRZ_LOCUS13539</name>
</gene>
<dbReference type="Proteomes" id="UP000277204">
    <property type="component" value="Unassembled WGS sequence"/>
</dbReference>
<accession>A0A3P8ARE9</accession>
<dbReference type="AlphaFoldDB" id="A0A3P8ARE9"/>
<sequence>MQSMRQLLCNYFVNAMKIKKVAKLKLVKLNHKKQKKKRDGILKK</sequence>